<dbReference type="OrthoDB" id="2659138at2"/>
<evidence type="ECO:0000256" key="1">
    <source>
        <dbReference type="SAM" id="Phobius"/>
    </source>
</evidence>
<feature type="transmembrane region" description="Helical" evidence="1">
    <location>
        <begin position="520"/>
        <end position="540"/>
    </location>
</feature>
<dbReference type="STRING" id="1324314.BVG16_22245"/>
<feature type="transmembrane region" description="Helical" evidence="1">
    <location>
        <begin position="434"/>
        <end position="452"/>
    </location>
</feature>
<protein>
    <submittedName>
        <fullName evidence="2">Uncharacterized protein</fullName>
    </submittedName>
</protein>
<name>A0A1T2X672_9BACL</name>
<comment type="caution">
    <text evidence="2">The sequence shown here is derived from an EMBL/GenBank/DDBJ whole genome shotgun (WGS) entry which is preliminary data.</text>
</comment>
<organism evidence="2 3">
    <name type="scientific">Paenibacillus selenitireducens</name>
    <dbReference type="NCBI Taxonomy" id="1324314"/>
    <lineage>
        <taxon>Bacteria</taxon>
        <taxon>Bacillati</taxon>
        <taxon>Bacillota</taxon>
        <taxon>Bacilli</taxon>
        <taxon>Bacillales</taxon>
        <taxon>Paenibacillaceae</taxon>
        <taxon>Paenibacillus</taxon>
    </lineage>
</organism>
<dbReference type="AlphaFoldDB" id="A0A1T2X672"/>
<feature type="transmembrane region" description="Helical" evidence="1">
    <location>
        <begin position="67"/>
        <end position="89"/>
    </location>
</feature>
<feature type="transmembrane region" description="Helical" evidence="1">
    <location>
        <begin position="138"/>
        <end position="158"/>
    </location>
</feature>
<dbReference type="Proteomes" id="UP000190188">
    <property type="component" value="Unassembled WGS sequence"/>
</dbReference>
<keyword evidence="1" id="KW-1133">Transmembrane helix</keyword>
<evidence type="ECO:0000313" key="3">
    <source>
        <dbReference type="Proteomes" id="UP000190188"/>
    </source>
</evidence>
<keyword evidence="1" id="KW-0472">Membrane</keyword>
<keyword evidence="3" id="KW-1185">Reference proteome</keyword>
<feature type="transmembrane region" description="Helical" evidence="1">
    <location>
        <begin position="497"/>
        <end position="514"/>
    </location>
</feature>
<feature type="transmembrane region" description="Helical" evidence="1">
    <location>
        <begin position="206"/>
        <end position="229"/>
    </location>
</feature>
<sequence>MREIRSLLVLDRFRSLFDKLGIDYAVMRKILQVKLLMDRRRVPTVIGERSKIHEEEFLESNNFMKSLWIYGIYGAIMIPIIVMGDNYFIQMSLVFGMSMFIMMTTMISDFSSVMLDVRDISTLSTKPVDPKTIRMAKTMHISIYMFILTFVLMAPGWVASIIRHGIGFGLIYLLETILMDMFILVMTSIVYLVVLKLYDGERLKDIINYVQIGLSIGVAVGYQLVIRSFDLVQSALAWTPTWWNFFIPPLWFAAPFELLKGNRNGYYIAFTVLALCVPICLFLTYTKFMPAFEQNLIKLMHSQSMRSAKSSHGVIQRLSKWICRSTEEQAFFRFALRMLGSEREFKLKVYPSVALMAVLPFIFIFSGLRSKSWAELADSKLYFTIYLSLMMIPTVVNMLKYSGRYKGSWIYTVAPIQNIALLHRGTIKAVMVRLFLPIYLILCMVLIGVFGITIIPHLMIIMFSANLYLLLCYQWIGKSLPFSVSFAGAQQESQWTIFPLVLLLLPFAAVHFGISNNSYAVYGYMVILVLVNAVMWKFMFRGTRPHDSSKNLSIHK</sequence>
<feature type="transmembrane region" description="Helical" evidence="1">
    <location>
        <begin position="380"/>
        <end position="399"/>
    </location>
</feature>
<feature type="transmembrane region" description="Helical" evidence="1">
    <location>
        <begin position="95"/>
        <end position="117"/>
    </location>
</feature>
<proteinExistence type="predicted"/>
<keyword evidence="1" id="KW-0812">Transmembrane</keyword>
<accession>A0A1T2X672</accession>
<dbReference type="EMBL" id="MSZX01000009">
    <property type="protein sequence ID" value="OPA75315.1"/>
    <property type="molecule type" value="Genomic_DNA"/>
</dbReference>
<feature type="transmembrane region" description="Helical" evidence="1">
    <location>
        <begin position="266"/>
        <end position="285"/>
    </location>
</feature>
<gene>
    <name evidence="2" type="ORF">BVG16_22245</name>
</gene>
<dbReference type="RefSeq" id="WP_078501387.1">
    <property type="nucleotide sequence ID" value="NZ_MSZX01000009.1"/>
</dbReference>
<evidence type="ECO:0000313" key="2">
    <source>
        <dbReference type="EMBL" id="OPA75315.1"/>
    </source>
</evidence>
<reference evidence="2 3" key="1">
    <citation type="submission" date="2017-01" db="EMBL/GenBank/DDBJ databases">
        <title>Genome analysis of Paenibacillus selenitrireducens ES3-24.</title>
        <authorList>
            <person name="Xu D."/>
            <person name="Yao R."/>
            <person name="Zheng S."/>
        </authorList>
    </citation>
    <scope>NUCLEOTIDE SEQUENCE [LARGE SCALE GENOMIC DNA]</scope>
    <source>
        <strain evidence="2 3">ES3-24</strain>
    </source>
</reference>
<feature type="transmembrane region" description="Helical" evidence="1">
    <location>
        <begin position="170"/>
        <end position="194"/>
    </location>
</feature>
<feature type="transmembrane region" description="Helical" evidence="1">
    <location>
        <begin position="349"/>
        <end position="368"/>
    </location>
</feature>
<feature type="transmembrane region" description="Helical" evidence="1">
    <location>
        <begin position="458"/>
        <end position="476"/>
    </location>
</feature>